<dbReference type="AlphaFoldDB" id="A0A2M7DCU5"/>
<dbReference type="EMBL" id="PETV01000106">
    <property type="protein sequence ID" value="PIV46683.1"/>
    <property type="molecule type" value="Genomic_DNA"/>
</dbReference>
<proteinExistence type="predicted"/>
<evidence type="ECO:0000313" key="2">
    <source>
        <dbReference type="EMBL" id="PIV46683.1"/>
    </source>
</evidence>
<name>A0A2M7DCU5_9BACT</name>
<evidence type="ECO:0000313" key="3">
    <source>
        <dbReference type="Proteomes" id="UP000229030"/>
    </source>
</evidence>
<organism evidence="2 3">
    <name type="scientific">bacterium (Candidatus Gribaldobacteria) CG02_land_8_20_14_3_00_41_15</name>
    <dbReference type="NCBI Taxonomy" id="2014270"/>
    <lineage>
        <taxon>Bacteria</taxon>
        <taxon>Candidatus Gribaldobacteria</taxon>
    </lineage>
</organism>
<protein>
    <submittedName>
        <fullName evidence="2">Uncharacterized protein</fullName>
    </submittedName>
</protein>
<reference evidence="3" key="1">
    <citation type="submission" date="2017-09" db="EMBL/GenBank/DDBJ databases">
        <title>Depth-based differentiation of microbial function through sediment-hosted aquifers and enrichment of novel symbionts in the deep terrestrial subsurface.</title>
        <authorList>
            <person name="Probst A.J."/>
            <person name="Ladd B."/>
            <person name="Jarett J.K."/>
            <person name="Geller-Mcgrath D.E."/>
            <person name="Sieber C.M.K."/>
            <person name="Emerson J.B."/>
            <person name="Anantharaman K."/>
            <person name="Thomas B.C."/>
            <person name="Malmstrom R."/>
            <person name="Stieglmeier M."/>
            <person name="Klingl A."/>
            <person name="Woyke T."/>
            <person name="Ryan C.M."/>
            <person name="Banfield J.F."/>
        </authorList>
    </citation>
    <scope>NUCLEOTIDE SEQUENCE [LARGE SCALE GENOMIC DNA]</scope>
</reference>
<gene>
    <name evidence="2" type="ORF">COS21_04070</name>
</gene>
<comment type="caution">
    <text evidence="2">The sequence shown here is derived from an EMBL/GenBank/DDBJ whole genome shotgun (WGS) entry which is preliminary data.</text>
</comment>
<sequence length="531" mass="54674">AIVEDPTSADGQGVGSTAGNPTNEGDNITWKGTATDANGDYWYLAICKENSIATNSLAAPTCSGAGAWIVTATTTSGAQQTATTSTSGVSATSSAWYAFACDYNTDQLCSASSQGTGDAAQNSPFCTNHRPSFTIQSNDSPLDPNETIIWSSTSSDSDLFLVADWIGFYACKENNFATGASPGCGGTGEWCSATSASNPTCTYDDADNIMQDKSYDTWVFVVDNHGFDASDGVQGAESDYVVNNVAPTVGAADISLADSGGGNLDLTVPEGQTTGFKVSATIVDNNSCEADGGGSEIATSSDASRTKAWVYRSGVGASCSANANNCYLNLAECNLGPCGGSSDSDVTTTCAFSMWYVADPTDSTSYYPAETWKATVQPADDDNATSSTEGTTGNKMNSYLAYALVTNTTLDYGTVGLGNTSSEATTTVKAIGNVGLDNEISGLNMTSGGNTIIIDQQHASTTSGFAWSTGITATTTPAQELEIDCKKTTATNTAATSSTYWLIKIPGTQAAGTYSGTNTITGVTNETSTWY</sequence>
<feature type="region of interest" description="Disordered" evidence="1">
    <location>
        <begin position="1"/>
        <end position="29"/>
    </location>
</feature>
<dbReference type="Proteomes" id="UP000229030">
    <property type="component" value="Unassembled WGS sequence"/>
</dbReference>
<evidence type="ECO:0000256" key="1">
    <source>
        <dbReference type="SAM" id="MobiDB-lite"/>
    </source>
</evidence>
<feature type="compositionally biased region" description="Polar residues" evidence="1">
    <location>
        <begin position="15"/>
        <end position="29"/>
    </location>
</feature>
<accession>A0A2M7DCU5</accession>
<feature type="non-terminal residue" evidence="2">
    <location>
        <position position="1"/>
    </location>
</feature>